<dbReference type="PANTHER" id="PTHR11142:SF0">
    <property type="entry name" value="TRNA PSEUDOURIDINE SYNTHASE-LIKE 1"/>
    <property type="match status" value="1"/>
</dbReference>
<dbReference type="EC" id="5.4.99.12" evidence="4"/>
<keyword evidence="10" id="KW-1185">Reference proteome</keyword>
<feature type="binding site" evidence="4 6">
    <location>
        <position position="112"/>
    </location>
    <ligand>
        <name>substrate</name>
    </ligand>
</feature>
<dbReference type="Gene3D" id="3.30.70.660">
    <property type="entry name" value="Pseudouridine synthase I, catalytic domain, C-terminal subdomain"/>
    <property type="match status" value="1"/>
</dbReference>
<comment type="function">
    <text evidence="4">Formation of pseudouridine at positions 38, 39 and 40 in the anticodon stem and loop of transfer RNAs.</text>
</comment>
<dbReference type="SUPFAM" id="SSF55120">
    <property type="entry name" value="Pseudouridine synthase"/>
    <property type="match status" value="1"/>
</dbReference>
<dbReference type="InterPro" id="IPR020094">
    <property type="entry name" value="TruA/RsuA/RluB/E/F_N"/>
</dbReference>
<evidence type="ECO:0000313" key="9">
    <source>
        <dbReference type="EMBL" id="TSJ45783.1"/>
    </source>
</evidence>
<feature type="domain" description="Pseudouridine synthase I TruA alpha/beta" evidence="8">
    <location>
        <begin position="142"/>
        <end position="245"/>
    </location>
</feature>
<evidence type="ECO:0000313" key="10">
    <source>
        <dbReference type="Proteomes" id="UP000316008"/>
    </source>
</evidence>
<dbReference type="CDD" id="cd02570">
    <property type="entry name" value="PseudoU_synth_EcTruA"/>
    <property type="match status" value="1"/>
</dbReference>
<dbReference type="InterPro" id="IPR020097">
    <property type="entry name" value="PsdUridine_synth_TruA_a/b_dom"/>
</dbReference>
<comment type="caution">
    <text evidence="4">Lacks conserved residue(s) required for the propagation of feature annotation.</text>
</comment>
<protein>
    <recommendedName>
        <fullName evidence="4">tRNA pseudouridine synthase A</fullName>
        <ecNumber evidence="4">5.4.99.12</ecNumber>
    </recommendedName>
    <alternativeName>
        <fullName evidence="4">tRNA pseudouridine(38-40) synthase</fullName>
    </alternativeName>
    <alternativeName>
        <fullName evidence="4">tRNA pseudouridylate synthase I</fullName>
    </alternativeName>
    <alternativeName>
        <fullName evidence="4">tRNA-uridine isomerase I</fullName>
    </alternativeName>
</protein>
<reference evidence="9 10" key="1">
    <citation type="submission" date="2019-07" db="EMBL/GenBank/DDBJ databases">
        <authorList>
            <person name="Huq M.A."/>
        </authorList>
    </citation>
    <scope>NUCLEOTIDE SEQUENCE [LARGE SCALE GENOMIC DNA]</scope>
    <source>
        <strain evidence="9 10">MAH-3</strain>
    </source>
</reference>
<dbReference type="AlphaFoldDB" id="A0A556N125"/>
<dbReference type="HAMAP" id="MF_00171">
    <property type="entry name" value="TruA"/>
    <property type="match status" value="1"/>
</dbReference>
<evidence type="ECO:0000259" key="8">
    <source>
        <dbReference type="Pfam" id="PF01416"/>
    </source>
</evidence>
<evidence type="ECO:0000256" key="3">
    <source>
        <dbReference type="ARBA" id="ARBA00023235"/>
    </source>
</evidence>
<dbReference type="Proteomes" id="UP000316008">
    <property type="component" value="Unassembled WGS sequence"/>
</dbReference>
<dbReference type="Pfam" id="PF01416">
    <property type="entry name" value="PseudoU_synth_1"/>
    <property type="match status" value="2"/>
</dbReference>
<evidence type="ECO:0000256" key="7">
    <source>
        <dbReference type="RuleBase" id="RU003792"/>
    </source>
</evidence>
<dbReference type="GO" id="GO:0160147">
    <property type="term" value="F:tRNA pseudouridine(38-40) synthase activity"/>
    <property type="evidence" value="ECO:0007669"/>
    <property type="project" value="UniProtKB-EC"/>
</dbReference>
<proteinExistence type="inferred from homology"/>
<dbReference type="NCBIfam" id="TIGR00071">
    <property type="entry name" value="hisT_truA"/>
    <property type="match status" value="1"/>
</dbReference>
<sequence>MTFRYALELAYRGTNYHGWQIQPNASSVQEEIEQRLSRLMGNNPVSVVGCGRTDTGVHASYYVLHFDTDKALDPEQLVYKLNKMLPDDIGVFSAQQVTDEFHARFSATSRTYHYFIHQKKDPFLLDSYYLAPEINFAAMNRAALILLGKQDFTSFSKLHTDVKTNICTVSEAKWNQLTAYSWYFEITADRFLRNMVRAIVGTLLEVGYGNLDPDDLFRIMESKDRGEAKLSVPAKGLFLVDIQYPEHVFLDMRTGK</sequence>
<dbReference type="InterPro" id="IPR001406">
    <property type="entry name" value="PsdUridine_synth_TruA"/>
</dbReference>
<dbReference type="GO" id="GO:0031119">
    <property type="term" value="P:tRNA pseudouridine synthesis"/>
    <property type="evidence" value="ECO:0007669"/>
    <property type="project" value="UniProtKB-UniRule"/>
</dbReference>
<dbReference type="EMBL" id="VLPL01000003">
    <property type="protein sequence ID" value="TSJ45783.1"/>
    <property type="molecule type" value="Genomic_DNA"/>
</dbReference>
<organism evidence="9 10">
    <name type="scientific">Fluviicola chungangensis</name>
    <dbReference type="NCBI Taxonomy" id="2597671"/>
    <lineage>
        <taxon>Bacteria</taxon>
        <taxon>Pseudomonadati</taxon>
        <taxon>Bacteroidota</taxon>
        <taxon>Flavobacteriia</taxon>
        <taxon>Flavobacteriales</taxon>
        <taxon>Crocinitomicaceae</taxon>
        <taxon>Fluviicola</taxon>
    </lineage>
</organism>
<gene>
    <name evidence="4 9" type="primary">truA</name>
    <name evidence="9" type="ORF">FO442_08520</name>
</gene>
<evidence type="ECO:0000256" key="4">
    <source>
        <dbReference type="HAMAP-Rule" id="MF_00171"/>
    </source>
</evidence>
<keyword evidence="2 4" id="KW-0819">tRNA processing</keyword>
<comment type="caution">
    <text evidence="9">The sequence shown here is derived from an EMBL/GenBank/DDBJ whole genome shotgun (WGS) entry which is preliminary data.</text>
</comment>
<comment type="subunit">
    <text evidence="4">Homodimer.</text>
</comment>
<dbReference type="RefSeq" id="WP_144332738.1">
    <property type="nucleotide sequence ID" value="NZ_VLPL01000003.1"/>
</dbReference>
<dbReference type="OrthoDB" id="9811823at2"/>
<feature type="active site" description="Nucleophile" evidence="4 5">
    <location>
        <position position="54"/>
    </location>
</feature>
<evidence type="ECO:0000256" key="5">
    <source>
        <dbReference type="PIRSR" id="PIRSR001430-1"/>
    </source>
</evidence>
<dbReference type="InterPro" id="IPR020095">
    <property type="entry name" value="PsdUridine_synth_TruA_C"/>
</dbReference>
<evidence type="ECO:0000256" key="6">
    <source>
        <dbReference type="PIRSR" id="PIRSR001430-2"/>
    </source>
</evidence>
<dbReference type="Gene3D" id="3.30.70.580">
    <property type="entry name" value="Pseudouridine synthase I, catalytic domain, N-terminal subdomain"/>
    <property type="match status" value="1"/>
</dbReference>
<accession>A0A556N125</accession>
<comment type="similarity">
    <text evidence="1 4 7">Belongs to the tRNA pseudouridine synthase TruA family.</text>
</comment>
<name>A0A556N125_9FLAO</name>
<evidence type="ECO:0000256" key="1">
    <source>
        <dbReference type="ARBA" id="ARBA00009375"/>
    </source>
</evidence>
<comment type="catalytic activity">
    <reaction evidence="4 7">
        <text>uridine(38/39/40) in tRNA = pseudouridine(38/39/40) in tRNA</text>
        <dbReference type="Rhea" id="RHEA:22376"/>
        <dbReference type="Rhea" id="RHEA-COMP:10085"/>
        <dbReference type="Rhea" id="RHEA-COMP:10087"/>
        <dbReference type="ChEBI" id="CHEBI:65314"/>
        <dbReference type="ChEBI" id="CHEBI:65315"/>
        <dbReference type="EC" id="5.4.99.12"/>
    </reaction>
</comment>
<dbReference type="FunFam" id="3.30.70.580:FF:000001">
    <property type="entry name" value="tRNA pseudouridine synthase A"/>
    <property type="match status" value="1"/>
</dbReference>
<evidence type="ECO:0000256" key="2">
    <source>
        <dbReference type="ARBA" id="ARBA00022694"/>
    </source>
</evidence>
<dbReference type="GO" id="GO:0003723">
    <property type="term" value="F:RNA binding"/>
    <property type="evidence" value="ECO:0007669"/>
    <property type="project" value="InterPro"/>
</dbReference>
<dbReference type="PIRSF" id="PIRSF001430">
    <property type="entry name" value="tRNA_psdUrid_synth"/>
    <property type="match status" value="1"/>
</dbReference>
<dbReference type="InterPro" id="IPR020103">
    <property type="entry name" value="PsdUridine_synth_cat_dom_sf"/>
</dbReference>
<keyword evidence="3 4" id="KW-0413">Isomerase</keyword>
<feature type="domain" description="Pseudouridine synthase I TruA alpha/beta" evidence="8">
    <location>
        <begin position="10"/>
        <end position="105"/>
    </location>
</feature>
<dbReference type="PANTHER" id="PTHR11142">
    <property type="entry name" value="PSEUDOURIDYLATE SYNTHASE"/>
    <property type="match status" value="1"/>
</dbReference>